<evidence type="ECO:0000313" key="4">
    <source>
        <dbReference type="EMBL" id="KAK8839567.1"/>
    </source>
</evidence>
<dbReference type="InterPro" id="IPR016135">
    <property type="entry name" value="UBQ-conjugating_enzyme/RWD"/>
</dbReference>
<gene>
    <name evidence="4" type="ORF">M9Y10_031926</name>
</gene>
<reference evidence="4 5" key="1">
    <citation type="submission" date="2024-04" db="EMBL/GenBank/DDBJ databases">
        <title>Tritrichomonas musculus Genome.</title>
        <authorList>
            <person name="Alves-Ferreira E."/>
            <person name="Grigg M."/>
            <person name="Lorenzi H."/>
            <person name="Galac M."/>
        </authorList>
    </citation>
    <scope>NUCLEOTIDE SEQUENCE [LARGE SCALE GENOMIC DNA]</scope>
    <source>
        <strain evidence="4 5">EAF2021</strain>
    </source>
</reference>
<keyword evidence="2" id="KW-1133">Transmembrane helix</keyword>
<feature type="compositionally biased region" description="Basic and acidic residues" evidence="1">
    <location>
        <begin position="922"/>
        <end position="958"/>
    </location>
</feature>
<dbReference type="InterPro" id="IPR036465">
    <property type="entry name" value="vWFA_dom_sf"/>
</dbReference>
<dbReference type="Pfam" id="PF00179">
    <property type="entry name" value="UQ_con"/>
    <property type="match status" value="1"/>
</dbReference>
<feature type="domain" description="UBC core" evidence="3">
    <location>
        <begin position="668"/>
        <end position="825"/>
    </location>
</feature>
<dbReference type="SMART" id="SM00212">
    <property type="entry name" value="UBCc"/>
    <property type="match status" value="1"/>
</dbReference>
<evidence type="ECO:0000259" key="3">
    <source>
        <dbReference type="PROSITE" id="PS50127"/>
    </source>
</evidence>
<dbReference type="SUPFAM" id="SSF53300">
    <property type="entry name" value="vWA-like"/>
    <property type="match status" value="1"/>
</dbReference>
<keyword evidence="2" id="KW-0472">Membrane</keyword>
<dbReference type="Gene3D" id="3.10.110.10">
    <property type="entry name" value="Ubiquitin Conjugating Enzyme"/>
    <property type="match status" value="1"/>
</dbReference>
<proteinExistence type="predicted"/>
<dbReference type="InterPro" id="IPR000608">
    <property type="entry name" value="UBC"/>
</dbReference>
<evidence type="ECO:0000256" key="1">
    <source>
        <dbReference type="SAM" id="MobiDB-lite"/>
    </source>
</evidence>
<sequence length="967" mass="110146">MQVIKSAIKNPHDMGINDEIAPDIRPVPIKNKYRFFSTGSSEMLMKGIDVDLKMDYNPKQCKEYLMSQLQKKIDVRNMDLIIYLAGGIPFLGGTLGDIYSEQSVIQVRPYIYGILTRKVPDEYLNEIHYCLCNVANEKQKLLLSPLCDSSLQGLCDIACLLGYLNNDGTKNDDFLRAFAATVRFPPLITCLHRVIDRNDITGRDIITICSTLYTFFRYLIKAVITPNKIFEYGLRCCNMIVHIKNIPENLPIRTFELQPDDTNTAIQFLRKLNQPQTSYFWTNDSGTRFNFVELDPLEPQAIENANKGFASFTPIPPLSAKNLSGCSIIRGLENSCLYISASTLKGIENQNIVDIIDPVVGAAATFDIEDYAKKIENGTTEKVATLIDPEKVQQIIFVCFDASESMEWPMTGKKDKDKVTKLGVNSRFFIATQYLTTFANKTYAYRIPCLLGLIPFNLSVEVKCPLSPLLPDFENQGLKEIKCFGKTHLWEALSLACDEIIKCTTATEFPNAIKRIIVISDGEDDGSNINFLEVTKKLLKNQIIVDSIIISLRDDCKELAVLSHITSGIAFVAKDVLRGLHLIEESAFLNYKERKPPYAPLIKGDAKMKPSLIKVPDITEKFLKQAVAEVTFDEKTHSKLMSKIGGNPNLATPEYVCYVNQNEEIPQSRRRRILRELLNAAKVMKDDPNNDRYDRDLMIYPLSSNCDIWEVFIKAPDDTPYLGKWFKLIVTFPELYPVEAPIFRFVSIPYHLNVSSEGRICLDIIEKGYISSKPVVEIIQEIKQLFLFPCEETPTQLEIHDVYIEEKTKDEYYRRASESAKKVGKDDYKEFFPPKVYINKDVDPNYKIDFSSGNVPMYMRSVISDRKYVDPVMVPEINQVYERKELKQIVSSHINPVCQITGRPIKLTIEQIDALDTYDFTPKPEKKKEGEDDKKEGEDDKKEGEDDKKEGEDDKKEGEDDEKEGEA</sequence>
<dbReference type="CDD" id="cd00195">
    <property type="entry name" value="UBCc_UEV"/>
    <property type="match status" value="1"/>
</dbReference>
<dbReference type="EMBL" id="JAPFFF010000051">
    <property type="protein sequence ID" value="KAK8839567.1"/>
    <property type="molecule type" value="Genomic_DNA"/>
</dbReference>
<dbReference type="CDD" id="cd00198">
    <property type="entry name" value="vWFA"/>
    <property type="match status" value="1"/>
</dbReference>
<protein>
    <recommendedName>
        <fullName evidence="3">UBC core domain-containing protein</fullName>
    </recommendedName>
</protein>
<dbReference type="Proteomes" id="UP001470230">
    <property type="component" value="Unassembled WGS sequence"/>
</dbReference>
<feature type="region of interest" description="Disordered" evidence="1">
    <location>
        <begin position="919"/>
        <end position="967"/>
    </location>
</feature>
<evidence type="ECO:0000256" key="2">
    <source>
        <dbReference type="SAM" id="Phobius"/>
    </source>
</evidence>
<dbReference type="InterPro" id="IPR050113">
    <property type="entry name" value="Ub_conjugating_enzyme"/>
</dbReference>
<dbReference type="Gene3D" id="3.40.50.410">
    <property type="entry name" value="von Willebrand factor, type A domain"/>
    <property type="match status" value="1"/>
</dbReference>
<name>A0ABR2H1S8_9EUKA</name>
<dbReference type="PANTHER" id="PTHR24067">
    <property type="entry name" value="UBIQUITIN-CONJUGATING ENZYME E2"/>
    <property type="match status" value="1"/>
</dbReference>
<organism evidence="4 5">
    <name type="scientific">Tritrichomonas musculus</name>
    <dbReference type="NCBI Taxonomy" id="1915356"/>
    <lineage>
        <taxon>Eukaryota</taxon>
        <taxon>Metamonada</taxon>
        <taxon>Parabasalia</taxon>
        <taxon>Tritrichomonadida</taxon>
        <taxon>Tritrichomonadidae</taxon>
        <taxon>Tritrichomonas</taxon>
    </lineage>
</organism>
<keyword evidence="2" id="KW-0812">Transmembrane</keyword>
<keyword evidence="5" id="KW-1185">Reference proteome</keyword>
<dbReference type="SUPFAM" id="SSF54495">
    <property type="entry name" value="UBC-like"/>
    <property type="match status" value="1"/>
</dbReference>
<evidence type="ECO:0000313" key="5">
    <source>
        <dbReference type="Proteomes" id="UP001470230"/>
    </source>
</evidence>
<comment type="caution">
    <text evidence="4">The sequence shown here is derived from an EMBL/GenBank/DDBJ whole genome shotgun (WGS) entry which is preliminary data.</text>
</comment>
<dbReference type="PROSITE" id="PS50127">
    <property type="entry name" value="UBC_2"/>
    <property type="match status" value="1"/>
</dbReference>
<accession>A0ABR2H1S8</accession>
<feature type="transmembrane region" description="Helical" evidence="2">
    <location>
        <begin position="80"/>
        <end position="99"/>
    </location>
</feature>